<protein>
    <submittedName>
        <fullName evidence="8">Pyridoxal 5'-phosphate synthase</fullName>
        <ecNumber evidence="8">1.4.3.5</ecNumber>
    </submittedName>
</protein>
<sequence length="121" mass="14183">MLSVFWKELERQVRINGAVSKITKEESEAYFFSRPLGSQIGAIASNQSRVIQSRDNLETKVKTIQTQTSEGLKIEKPDYWGGYLVKPITIEFWQGRPNRLHDRLRYTLQADENWKIERLEP</sequence>
<evidence type="ECO:0000313" key="9">
    <source>
        <dbReference type="Proteomes" id="UP001202248"/>
    </source>
</evidence>
<organism evidence="8 9">
    <name type="scientific">Niabella ginsengisoli</name>
    <dbReference type="NCBI Taxonomy" id="522298"/>
    <lineage>
        <taxon>Bacteria</taxon>
        <taxon>Pseudomonadati</taxon>
        <taxon>Bacteroidota</taxon>
        <taxon>Chitinophagia</taxon>
        <taxon>Chitinophagales</taxon>
        <taxon>Chitinophagaceae</taxon>
        <taxon>Niabella</taxon>
    </lineage>
</organism>
<evidence type="ECO:0000256" key="5">
    <source>
        <dbReference type="ARBA" id="ARBA00023002"/>
    </source>
</evidence>
<dbReference type="SUPFAM" id="SSF50475">
    <property type="entry name" value="FMN-binding split barrel"/>
    <property type="match status" value="1"/>
</dbReference>
<dbReference type="Proteomes" id="UP001202248">
    <property type="component" value="Unassembled WGS sequence"/>
</dbReference>
<dbReference type="InterPro" id="IPR000659">
    <property type="entry name" value="Pyridox_Oxase"/>
</dbReference>
<reference evidence="8 9" key="1">
    <citation type="submission" date="2022-02" db="EMBL/GenBank/DDBJ databases">
        <authorList>
            <person name="Min J."/>
        </authorList>
    </citation>
    <scope>NUCLEOTIDE SEQUENCE [LARGE SCALE GENOMIC DNA]</scope>
    <source>
        <strain evidence="8 9">GR10-1</strain>
    </source>
</reference>
<feature type="domain" description="Pyridoxamine 5'-phosphate oxidase N-terminal" evidence="6">
    <location>
        <begin position="2"/>
        <end position="67"/>
    </location>
</feature>
<keyword evidence="9" id="KW-1185">Reference proteome</keyword>
<comment type="caution">
    <text evidence="8">The sequence shown here is derived from an EMBL/GenBank/DDBJ whole genome shotgun (WGS) entry which is preliminary data.</text>
</comment>
<evidence type="ECO:0000259" key="6">
    <source>
        <dbReference type="Pfam" id="PF01243"/>
    </source>
</evidence>
<dbReference type="PROSITE" id="PS01064">
    <property type="entry name" value="PYRIDOX_OXIDASE"/>
    <property type="match status" value="1"/>
</dbReference>
<evidence type="ECO:0000256" key="3">
    <source>
        <dbReference type="ARBA" id="ARBA00022630"/>
    </source>
</evidence>
<accession>A0ABS9SQ36</accession>
<proteinExistence type="inferred from homology"/>
<dbReference type="Pfam" id="PF01243">
    <property type="entry name" value="PNPOx_N"/>
    <property type="match status" value="1"/>
</dbReference>
<dbReference type="Pfam" id="PF10590">
    <property type="entry name" value="PNP_phzG_C"/>
    <property type="match status" value="1"/>
</dbReference>
<keyword evidence="4" id="KW-0288">FMN</keyword>
<dbReference type="InterPro" id="IPR019740">
    <property type="entry name" value="Pyridox_Oxase_CS"/>
</dbReference>
<dbReference type="NCBIfam" id="NF004231">
    <property type="entry name" value="PRK05679.1"/>
    <property type="match status" value="1"/>
</dbReference>
<dbReference type="RefSeq" id="WP_240832759.1">
    <property type="nucleotide sequence ID" value="NZ_JAKWBL010000004.1"/>
</dbReference>
<keyword evidence="3" id="KW-0285">Flavoprotein</keyword>
<dbReference type="Gene3D" id="2.30.110.10">
    <property type="entry name" value="Electron Transport, Fmn-binding Protein, Chain A"/>
    <property type="match status" value="1"/>
</dbReference>
<dbReference type="PANTHER" id="PTHR10851">
    <property type="entry name" value="PYRIDOXINE-5-PHOSPHATE OXIDASE"/>
    <property type="match status" value="1"/>
</dbReference>
<evidence type="ECO:0000259" key="7">
    <source>
        <dbReference type="Pfam" id="PF10590"/>
    </source>
</evidence>
<evidence type="ECO:0000256" key="1">
    <source>
        <dbReference type="ARBA" id="ARBA00001917"/>
    </source>
</evidence>
<dbReference type="InterPro" id="IPR012349">
    <property type="entry name" value="Split_barrel_FMN-bd"/>
</dbReference>
<gene>
    <name evidence="8" type="ORF">MKP09_22715</name>
</gene>
<dbReference type="InterPro" id="IPR011576">
    <property type="entry name" value="Pyridox_Oxase_N"/>
</dbReference>
<evidence type="ECO:0000256" key="4">
    <source>
        <dbReference type="ARBA" id="ARBA00022643"/>
    </source>
</evidence>
<dbReference type="PANTHER" id="PTHR10851:SF0">
    <property type="entry name" value="PYRIDOXINE-5'-PHOSPHATE OXIDASE"/>
    <property type="match status" value="1"/>
</dbReference>
<dbReference type="EMBL" id="JAKWBL010000004">
    <property type="protein sequence ID" value="MCH5600524.1"/>
    <property type="molecule type" value="Genomic_DNA"/>
</dbReference>
<name>A0ABS9SQ36_9BACT</name>
<comment type="similarity">
    <text evidence="2">Belongs to the pyridoxamine 5'-phosphate oxidase family.</text>
</comment>
<comment type="cofactor">
    <cofactor evidence="1">
        <name>FMN</name>
        <dbReference type="ChEBI" id="CHEBI:58210"/>
    </cofactor>
</comment>
<keyword evidence="5 8" id="KW-0560">Oxidoreductase</keyword>
<evidence type="ECO:0000313" key="8">
    <source>
        <dbReference type="EMBL" id="MCH5600524.1"/>
    </source>
</evidence>
<dbReference type="InterPro" id="IPR019576">
    <property type="entry name" value="Pyridoxamine_oxidase_dimer_C"/>
</dbReference>
<dbReference type="GO" id="GO:0004733">
    <property type="term" value="F:pyridoxamine phosphate oxidase activity"/>
    <property type="evidence" value="ECO:0007669"/>
    <property type="project" value="UniProtKB-EC"/>
</dbReference>
<evidence type="ECO:0000256" key="2">
    <source>
        <dbReference type="ARBA" id="ARBA00007301"/>
    </source>
</evidence>
<feature type="domain" description="Pyridoxine 5'-phosphate oxidase dimerisation C-terminal" evidence="7">
    <location>
        <begin position="80"/>
        <end position="121"/>
    </location>
</feature>
<dbReference type="EC" id="1.4.3.5" evidence="8"/>